<dbReference type="Pfam" id="PF06133">
    <property type="entry name" value="Com_YlbF"/>
    <property type="match status" value="1"/>
</dbReference>
<dbReference type="InterPro" id="IPR016783">
    <property type="entry name" value="Biofilm_formation_YmcA"/>
</dbReference>
<sequence length="122" mass="13783">MTEEKMLALEPAIVAELDRLTTLIQANQTVQRFQAIEQTVKQHPEIAQLQTDIEAAQKEAVQAVHYNKPNAARVDNQVADQLNQQLADNPLVQEYRAALYEANATLEYMTTYLQSQIDGLDE</sequence>
<dbReference type="EMBL" id="AZEX01000071">
    <property type="protein sequence ID" value="KRL58359.1"/>
    <property type="molecule type" value="Genomic_DNA"/>
</dbReference>
<organism evidence="1 2">
    <name type="scientific">Latilactobacillus fuchuensis DSM 14340 = JCM 11249</name>
    <dbReference type="NCBI Taxonomy" id="1423747"/>
    <lineage>
        <taxon>Bacteria</taxon>
        <taxon>Bacillati</taxon>
        <taxon>Bacillota</taxon>
        <taxon>Bacilli</taxon>
        <taxon>Lactobacillales</taxon>
        <taxon>Lactobacillaceae</taxon>
        <taxon>Latilactobacillus</taxon>
    </lineage>
</organism>
<dbReference type="InterPro" id="IPR010368">
    <property type="entry name" value="Com_YlbF"/>
</dbReference>
<dbReference type="InterPro" id="IPR023378">
    <property type="entry name" value="YheA/YmcA-like_dom_sf"/>
</dbReference>
<accession>A0A0R1RN14</accession>
<dbReference type="PIRSF" id="PIRSF021287">
    <property type="entry name" value="Biofilm_formation_YmcA"/>
    <property type="match status" value="1"/>
</dbReference>
<reference evidence="1 2" key="1">
    <citation type="journal article" date="2015" name="Genome Announc.">
        <title>Expanding the biotechnology potential of lactobacilli through comparative genomics of 213 strains and associated genera.</title>
        <authorList>
            <person name="Sun Z."/>
            <person name="Harris H.M."/>
            <person name="McCann A."/>
            <person name="Guo C."/>
            <person name="Argimon S."/>
            <person name="Zhang W."/>
            <person name="Yang X."/>
            <person name="Jeffery I.B."/>
            <person name="Cooney J.C."/>
            <person name="Kagawa T.F."/>
            <person name="Liu W."/>
            <person name="Song Y."/>
            <person name="Salvetti E."/>
            <person name="Wrobel A."/>
            <person name="Rasinkangas P."/>
            <person name="Parkhill J."/>
            <person name="Rea M.C."/>
            <person name="O'Sullivan O."/>
            <person name="Ritari J."/>
            <person name="Douillard F.P."/>
            <person name="Paul Ross R."/>
            <person name="Yang R."/>
            <person name="Briner A.E."/>
            <person name="Felis G.E."/>
            <person name="de Vos W.M."/>
            <person name="Barrangou R."/>
            <person name="Klaenhammer T.R."/>
            <person name="Caufield P.W."/>
            <person name="Cui Y."/>
            <person name="Zhang H."/>
            <person name="O'Toole P.W."/>
        </authorList>
    </citation>
    <scope>NUCLEOTIDE SEQUENCE [LARGE SCALE GENOMIC DNA]</scope>
    <source>
        <strain evidence="1 2">DSM 14340</strain>
    </source>
</reference>
<gene>
    <name evidence="1" type="ORF">FC69_GL000413</name>
</gene>
<dbReference type="SUPFAM" id="SSF158622">
    <property type="entry name" value="YheA/YmcA-like"/>
    <property type="match status" value="1"/>
</dbReference>
<evidence type="ECO:0008006" key="3">
    <source>
        <dbReference type="Google" id="ProtNLM"/>
    </source>
</evidence>
<dbReference type="Proteomes" id="UP000051264">
    <property type="component" value="Unassembled WGS sequence"/>
</dbReference>
<dbReference type="Gene3D" id="1.20.1500.10">
    <property type="entry name" value="YheA/YmcA-like"/>
    <property type="match status" value="1"/>
</dbReference>
<dbReference type="RefSeq" id="WP_082603736.1">
    <property type="nucleotide sequence ID" value="NZ_AZEX01000071.1"/>
</dbReference>
<protein>
    <recommendedName>
        <fullName evidence="3">YlbF family regulator</fullName>
    </recommendedName>
</protein>
<comment type="caution">
    <text evidence="1">The sequence shown here is derived from an EMBL/GenBank/DDBJ whole genome shotgun (WGS) entry which is preliminary data.</text>
</comment>
<evidence type="ECO:0000313" key="1">
    <source>
        <dbReference type="EMBL" id="KRL58359.1"/>
    </source>
</evidence>
<dbReference type="STRING" id="1423747.FC69_GL000413"/>
<evidence type="ECO:0000313" key="2">
    <source>
        <dbReference type="Proteomes" id="UP000051264"/>
    </source>
</evidence>
<dbReference type="PATRIC" id="fig|1423747.3.peg.421"/>
<name>A0A0R1RN14_9LACO</name>
<proteinExistence type="predicted"/>
<dbReference type="AlphaFoldDB" id="A0A0R1RN14"/>
<dbReference type="OrthoDB" id="2167788at2"/>